<proteinExistence type="predicted"/>
<name>A0A6G5ZZE2_9STAP</name>
<organism evidence="1">
    <name type="scientific">Macrococcoides canis</name>
    <dbReference type="NCBI Taxonomy" id="1855823"/>
    <lineage>
        <taxon>Bacteria</taxon>
        <taxon>Bacillati</taxon>
        <taxon>Bacillota</taxon>
        <taxon>Bacilli</taxon>
        <taxon>Bacillales</taxon>
        <taxon>Staphylococcaceae</taxon>
        <taxon>Macrococcoides</taxon>
    </lineage>
</organism>
<reference evidence="1" key="1">
    <citation type="journal article" date="2020" name="Antimicrob. Agents Chemother.">
        <title>The novel macrolide resistance genes mef(D), msr(F) and msr(H) are present on resistance islands in Macrococcus canis, Macrococcus caseolyticus and Staphylococcus aureus.</title>
        <authorList>
            <person name="Schwendener S."/>
            <person name="Dona V."/>
            <person name="Perreten V."/>
        </authorList>
    </citation>
    <scope>NUCLEOTIDE SEQUENCE</scope>
    <source>
        <strain evidence="1">Epi0076A</strain>
    </source>
</reference>
<gene>
    <name evidence="1" type="ORF">0076A_00039</name>
</gene>
<dbReference type="AlphaFoldDB" id="A0A6G5ZZE2"/>
<sequence>MIYKDWTEIGPRLDRDWTANGPQIISWYSKKCTIVIPLVSEGKLELKYPDNPKHNKQAYKTKP</sequence>
<protein>
    <submittedName>
        <fullName evidence="1">Uncharacterized protein</fullName>
    </submittedName>
</protein>
<evidence type="ECO:0000313" key="1">
    <source>
        <dbReference type="EMBL" id="QHW12326.1"/>
    </source>
</evidence>
<dbReference type="EMBL" id="MN728681">
    <property type="protein sequence ID" value="QHW12326.1"/>
    <property type="molecule type" value="Genomic_DNA"/>
</dbReference>
<accession>A0A6G5ZZE2</accession>